<gene>
    <name evidence="5" type="ORF">H9Q08_17530</name>
</gene>
<dbReference type="Proteomes" id="UP001430374">
    <property type="component" value="Unassembled WGS sequence"/>
</dbReference>
<keyword evidence="1" id="KW-0805">Transcription regulation</keyword>
<evidence type="ECO:0000256" key="4">
    <source>
        <dbReference type="ARBA" id="ARBA00023163"/>
    </source>
</evidence>
<dbReference type="InterPro" id="IPR000943">
    <property type="entry name" value="RNA_pol_sigma70"/>
</dbReference>
<dbReference type="InterPro" id="IPR050813">
    <property type="entry name" value="Sigma-70_Factor"/>
</dbReference>
<evidence type="ECO:0000313" key="5">
    <source>
        <dbReference type="EMBL" id="MCF2221091.1"/>
    </source>
</evidence>
<dbReference type="RefSeq" id="WP_235132437.1">
    <property type="nucleotide sequence ID" value="NZ_JACSGT010000002.1"/>
</dbReference>
<proteinExistence type="predicted"/>
<dbReference type="InterPro" id="IPR013325">
    <property type="entry name" value="RNA_pol_sigma_r2"/>
</dbReference>
<dbReference type="Gene3D" id="1.10.1740.10">
    <property type="match status" value="1"/>
</dbReference>
<organism evidence="5 6">
    <name type="scientific">Chryseobacterium indicum</name>
    <dbReference type="NCBI Taxonomy" id="2766954"/>
    <lineage>
        <taxon>Bacteria</taxon>
        <taxon>Pseudomonadati</taxon>
        <taxon>Bacteroidota</taxon>
        <taxon>Flavobacteriia</taxon>
        <taxon>Flavobacteriales</taxon>
        <taxon>Weeksellaceae</taxon>
        <taxon>Chryseobacterium group</taxon>
        <taxon>Chryseobacterium</taxon>
    </lineage>
</organism>
<keyword evidence="3" id="KW-0238">DNA-binding</keyword>
<dbReference type="PRINTS" id="PR00046">
    <property type="entry name" value="SIGMA70FCT"/>
</dbReference>
<keyword evidence="4" id="KW-0804">Transcription</keyword>
<dbReference type="Gene3D" id="1.20.140.160">
    <property type="match status" value="1"/>
</dbReference>
<evidence type="ECO:0000256" key="3">
    <source>
        <dbReference type="ARBA" id="ARBA00023125"/>
    </source>
</evidence>
<keyword evidence="2" id="KW-0731">Sigma factor</keyword>
<dbReference type="PANTHER" id="PTHR30376:SF3">
    <property type="entry name" value="RNA POLYMERASE SIGMA FACTOR RPOH"/>
    <property type="match status" value="1"/>
</dbReference>
<accession>A0ABS9C946</accession>
<dbReference type="PANTHER" id="PTHR30376">
    <property type="entry name" value="SIGMA FACTOR RPOH HEAT SHOCK RELATED"/>
    <property type="match status" value="1"/>
</dbReference>
<keyword evidence="6" id="KW-1185">Reference proteome</keyword>
<evidence type="ECO:0000256" key="2">
    <source>
        <dbReference type="ARBA" id="ARBA00023082"/>
    </source>
</evidence>
<name>A0ABS9C946_9FLAO</name>
<comment type="caution">
    <text evidence="5">The sequence shown here is derived from an EMBL/GenBank/DDBJ whole genome shotgun (WGS) entry which is preliminary data.</text>
</comment>
<reference evidence="5" key="1">
    <citation type="submission" date="2021-08" db="EMBL/GenBank/DDBJ databases">
        <title>Complete genome sequence of Chryseobacterium sp strain PS-8.</title>
        <authorList>
            <person name="Das S.K."/>
        </authorList>
    </citation>
    <scope>NUCLEOTIDE SEQUENCE</scope>
    <source>
        <strain evidence="5">PS-8</strain>
    </source>
</reference>
<sequence>MDIVQEGITGLLVAAHRYNPNKAAFLTYARYYIKVVIDNYLATIGNKSPFNTKDHISAAAQAYHLLNSTQNETGEILQLEEVAQILGVSSRVLLQKLEAQAFNVISLDAPVRRGDEESTWGDILQVVGDVDIHHPYSTESTHKGREIHSIVLKEMRLNLSVREYNVVKMHYLDHSSLEEIA</sequence>
<dbReference type="EMBL" id="JACSGT010000002">
    <property type="protein sequence ID" value="MCF2221091.1"/>
    <property type="molecule type" value="Genomic_DNA"/>
</dbReference>
<evidence type="ECO:0000313" key="6">
    <source>
        <dbReference type="Proteomes" id="UP001430374"/>
    </source>
</evidence>
<dbReference type="NCBIfam" id="TIGR02937">
    <property type="entry name" value="sigma70-ECF"/>
    <property type="match status" value="1"/>
</dbReference>
<evidence type="ECO:0000256" key="1">
    <source>
        <dbReference type="ARBA" id="ARBA00023015"/>
    </source>
</evidence>
<dbReference type="InterPro" id="IPR014284">
    <property type="entry name" value="RNA_pol_sigma-70_dom"/>
</dbReference>
<protein>
    <submittedName>
        <fullName evidence="5">Sigma-70 family RNA polymerase sigma factor</fullName>
    </submittedName>
</protein>
<dbReference type="SUPFAM" id="SSF88946">
    <property type="entry name" value="Sigma2 domain of RNA polymerase sigma factors"/>
    <property type="match status" value="1"/>
</dbReference>